<sequence length="102" mass="12247">MYLFPEHDQKPARATLFDNKNYRNKEEYNERQSWEPGCMNFRTLDQNVGYIQTHDTCISLFMERNCKGWQTKFFKDSRVLNGPWRFKFRSIGPCADALRPSQ</sequence>
<reference evidence="1" key="1">
    <citation type="submission" date="2021-06" db="EMBL/GenBank/DDBJ databases">
        <authorList>
            <person name="Hodson N. C."/>
            <person name="Mongue J. A."/>
            <person name="Jaron S. K."/>
        </authorList>
    </citation>
    <scope>NUCLEOTIDE SEQUENCE</scope>
</reference>
<evidence type="ECO:0000313" key="2">
    <source>
        <dbReference type="Proteomes" id="UP000708208"/>
    </source>
</evidence>
<evidence type="ECO:0000313" key="1">
    <source>
        <dbReference type="EMBL" id="CAG7821912.1"/>
    </source>
</evidence>
<dbReference type="AlphaFoldDB" id="A0A8J2KQ42"/>
<dbReference type="EMBL" id="CAJVCH010524843">
    <property type="protein sequence ID" value="CAG7821912.1"/>
    <property type="molecule type" value="Genomic_DNA"/>
</dbReference>
<dbReference type="Proteomes" id="UP000708208">
    <property type="component" value="Unassembled WGS sequence"/>
</dbReference>
<protein>
    <submittedName>
        <fullName evidence="1">Uncharacterized protein</fullName>
    </submittedName>
</protein>
<comment type="caution">
    <text evidence="1">The sequence shown here is derived from an EMBL/GenBank/DDBJ whole genome shotgun (WGS) entry which is preliminary data.</text>
</comment>
<proteinExistence type="predicted"/>
<name>A0A8J2KQ42_9HEXA</name>
<organism evidence="1 2">
    <name type="scientific">Allacma fusca</name>
    <dbReference type="NCBI Taxonomy" id="39272"/>
    <lineage>
        <taxon>Eukaryota</taxon>
        <taxon>Metazoa</taxon>
        <taxon>Ecdysozoa</taxon>
        <taxon>Arthropoda</taxon>
        <taxon>Hexapoda</taxon>
        <taxon>Collembola</taxon>
        <taxon>Symphypleona</taxon>
        <taxon>Sminthuridae</taxon>
        <taxon>Allacma</taxon>
    </lineage>
</organism>
<keyword evidence="2" id="KW-1185">Reference proteome</keyword>
<accession>A0A8J2KQ42</accession>
<gene>
    <name evidence="1" type="ORF">AFUS01_LOCUS32217</name>
</gene>